<dbReference type="Pfam" id="PF01753">
    <property type="entry name" value="zf-MYND"/>
    <property type="match status" value="1"/>
</dbReference>
<gene>
    <name evidence="6" type="ORF">L207DRAFT_592487</name>
</gene>
<protein>
    <recommendedName>
        <fullName evidence="5">MYND-type domain-containing protein</fullName>
    </recommendedName>
</protein>
<dbReference type="AlphaFoldDB" id="A0A2J6QVS5"/>
<dbReference type="PROSITE" id="PS50865">
    <property type="entry name" value="ZF_MYND_2"/>
    <property type="match status" value="1"/>
</dbReference>
<dbReference type="Gene3D" id="6.10.140.2220">
    <property type="match status" value="1"/>
</dbReference>
<keyword evidence="2 4" id="KW-0863">Zinc-finger</keyword>
<evidence type="ECO:0000256" key="1">
    <source>
        <dbReference type="ARBA" id="ARBA00022723"/>
    </source>
</evidence>
<organism evidence="6 7">
    <name type="scientific">Hyaloscypha variabilis (strain UAMH 11265 / GT02V1 / F)</name>
    <name type="common">Meliniomyces variabilis</name>
    <dbReference type="NCBI Taxonomy" id="1149755"/>
    <lineage>
        <taxon>Eukaryota</taxon>
        <taxon>Fungi</taxon>
        <taxon>Dikarya</taxon>
        <taxon>Ascomycota</taxon>
        <taxon>Pezizomycotina</taxon>
        <taxon>Leotiomycetes</taxon>
        <taxon>Helotiales</taxon>
        <taxon>Hyaloscyphaceae</taxon>
        <taxon>Hyaloscypha</taxon>
        <taxon>Hyaloscypha variabilis</taxon>
    </lineage>
</organism>
<dbReference type="SUPFAM" id="SSF144232">
    <property type="entry name" value="HIT/MYND zinc finger-like"/>
    <property type="match status" value="1"/>
</dbReference>
<dbReference type="InterPro" id="IPR024047">
    <property type="entry name" value="MM3350-like_sf"/>
</dbReference>
<evidence type="ECO:0000313" key="6">
    <source>
        <dbReference type="EMBL" id="PMD30360.1"/>
    </source>
</evidence>
<sequence>MCEPSVIPKITKPWEQPVEDYDVEEEDNLVPSTRIPAPTECAYCGISPLPPDQFSPFPEDYVGLYDCECQTRSYCGEECMDDDWETHEANCSQWNYILRISLCPTVLINPPVTRTLSFPRTATFADLHWAIMVAFGWLNTREEWRFELIDHGGPLSYRHVPPTMRLAKRFDGFLKLFQKIAGEKPSVVDFGIFMLRYVVSEEIWEHHVCLIGTAPPTALIECIDGLGHACTEGLGGPQGWKELLLAYDADDPNEEQQELQALYEEHKNTEGLRGSLQRSCDVEKINNLLWEFDIHPHTSDPLLHRTCRTKRSVLLLSLKKDDTFDKDYKDTITGLRNRAIVRQVTSIAGAMFHLMEDKTYQTVIVTDCAVFERECHQIHKALEHYAAVSRPNKAVIFGFRCGRILNPQVILRINKGFKSTWKKDWVIGLHSISQFVQNSAALALVTKNMVRLNPDLDDVQYTNCYDLVQDNQFAARCLKSSDESELLYVADKLPGQSPVLFAKTPKGFIGWLGYPVIWSEERDILYKICGI</sequence>
<evidence type="ECO:0000313" key="7">
    <source>
        <dbReference type="Proteomes" id="UP000235786"/>
    </source>
</evidence>
<dbReference type="Proteomes" id="UP000235786">
    <property type="component" value="Unassembled WGS sequence"/>
</dbReference>
<evidence type="ECO:0000259" key="5">
    <source>
        <dbReference type="PROSITE" id="PS50865"/>
    </source>
</evidence>
<evidence type="ECO:0000256" key="3">
    <source>
        <dbReference type="ARBA" id="ARBA00022833"/>
    </source>
</evidence>
<dbReference type="OrthoDB" id="245563at2759"/>
<keyword evidence="1" id="KW-0479">Metal-binding</keyword>
<proteinExistence type="predicted"/>
<name>A0A2J6QVS5_HYAVF</name>
<dbReference type="Pfam" id="PF07929">
    <property type="entry name" value="PRiA4_ORF3"/>
    <property type="match status" value="1"/>
</dbReference>
<dbReference type="SUPFAM" id="SSF159941">
    <property type="entry name" value="MM3350-like"/>
    <property type="match status" value="1"/>
</dbReference>
<feature type="domain" description="MYND-type" evidence="5">
    <location>
        <begin position="41"/>
        <end position="91"/>
    </location>
</feature>
<dbReference type="Gene3D" id="3.10.290.30">
    <property type="entry name" value="MM3350-like"/>
    <property type="match status" value="1"/>
</dbReference>
<dbReference type="STRING" id="1149755.A0A2J6QVS5"/>
<dbReference type="EMBL" id="KZ613967">
    <property type="protein sequence ID" value="PMD30360.1"/>
    <property type="molecule type" value="Genomic_DNA"/>
</dbReference>
<dbReference type="GO" id="GO:0008270">
    <property type="term" value="F:zinc ion binding"/>
    <property type="evidence" value="ECO:0007669"/>
    <property type="project" value="UniProtKB-KW"/>
</dbReference>
<keyword evidence="7" id="KW-1185">Reference proteome</keyword>
<accession>A0A2J6QVS5</accession>
<dbReference type="InterPro" id="IPR002893">
    <property type="entry name" value="Znf_MYND"/>
</dbReference>
<evidence type="ECO:0000256" key="2">
    <source>
        <dbReference type="ARBA" id="ARBA00022771"/>
    </source>
</evidence>
<dbReference type="InterPro" id="IPR012912">
    <property type="entry name" value="Plasmid_pRiA4b_Orf3-like"/>
</dbReference>
<keyword evidence="3" id="KW-0862">Zinc</keyword>
<evidence type="ECO:0000256" key="4">
    <source>
        <dbReference type="PROSITE-ProRule" id="PRU00134"/>
    </source>
</evidence>
<reference evidence="6 7" key="1">
    <citation type="submission" date="2016-04" db="EMBL/GenBank/DDBJ databases">
        <title>A degradative enzymes factory behind the ericoid mycorrhizal symbiosis.</title>
        <authorList>
            <consortium name="DOE Joint Genome Institute"/>
            <person name="Martino E."/>
            <person name="Morin E."/>
            <person name="Grelet G."/>
            <person name="Kuo A."/>
            <person name="Kohler A."/>
            <person name="Daghino S."/>
            <person name="Barry K."/>
            <person name="Choi C."/>
            <person name="Cichocki N."/>
            <person name="Clum A."/>
            <person name="Copeland A."/>
            <person name="Hainaut M."/>
            <person name="Haridas S."/>
            <person name="Labutti K."/>
            <person name="Lindquist E."/>
            <person name="Lipzen A."/>
            <person name="Khouja H.-R."/>
            <person name="Murat C."/>
            <person name="Ohm R."/>
            <person name="Olson A."/>
            <person name="Spatafora J."/>
            <person name="Veneault-Fourrey C."/>
            <person name="Henrissat B."/>
            <person name="Grigoriev I."/>
            <person name="Martin F."/>
            <person name="Perotto S."/>
        </authorList>
    </citation>
    <scope>NUCLEOTIDE SEQUENCE [LARGE SCALE GENOMIC DNA]</scope>
    <source>
        <strain evidence="6 7">F</strain>
    </source>
</reference>